<organism evidence="1 2">
    <name type="scientific">Agaricus bisporus var. burnettii</name>
    <dbReference type="NCBI Taxonomy" id="192524"/>
    <lineage>
        <taxon>Eukaryota</taxon>
        <taxon>Fungi</taxon>
        <taxon>Dikarya</taxon>
        <taxon>Basidiomycota</taxon>
        <taxon>Agaricomycotina</taxon>
        <taxon>Agaricomycetes</taxon>
        <taxon>Agaricomycetidae</taxon>
        <taxon>Agaricales</taxon>
        <taxon>Agaricineae</taxon>
        <taxon>Agaricaceae</taxon>
        <taxon>Agaricus</taxon>
    </lineage>
</organism>
<protein>
    <submittedName>
        <fullName evidence="1">Uncharacterized protein</fullName>
    </submittedName>
</protein>
<dbReference type="EMBL" id="JABXXO010000003">
    <property type="protein sequence ID" value="KAF7782395.1"/>
    <property type="molecule type" value="Genomic_DNA"/>
</dbReference>
<gene>
    <name evidence="1" type="ORF">Agabi119p4_1771</name>
</gene>
<accession>A0A8H7F7Z6</accession>
<evidence type="ECO:0000313" key="2">
    <source>
        <dbReference type="Proteomes" id="UP000629468"/>
    </source>
</evidence>
<sequence length="70" mass="7951">MIHRKQRPSCREKNEVYYAKRLCHYLDKPAMMIVLPEASINCAFTIGSMATIPAILGSVVVQLQFNILNL</sequence>
<dbReference type="AlphaFoldDB" id="A0A8H7F7Z6"/>
<evidence type="ECO:0000313" key="1">
    <source>
        <dbReference type="EMBL" id="KAF7782395.1"/>
    </source>
</evidence>
<comment type="caution">
    <text evidence="1">The sequence shown here is derived from an EMBL/GenBank/DDBJ whole genome shotgun (WGS) entry which is preliminary data.</text>
</comment>
<name>A0A8H7F7Z6_AGABI</name>
<reference evidence="1 2" key="1">
    <citation type="journal article" name="Sci. Rep.">
        <title>Telomere-to-telomere assembled and centromere annotated genomes of the two main subspecies of the button mushroom Agaricus bisporus reveal especially polymorphic chromosome ends.</title>
        <authorList>
            <person name="Sonnenberg A.S.M."/>
            <person name="Sedaghat-Telgerd N."/>
            <person name="Lavrijssen B."/>
            <person name="Ohm R.A."/>
            <person name="Hendrickx P.M."/>
            <person name="Scholtmeijer K."/>
            <person name="Baars J.J.P."/>
            <person name="van Peer A."/>
        </authorList>
    </citation>
    <scope>NUCLEOTIDE SEQUENCE [LARGE SCALE GENOMIC DNA]</scope>
    <source>
        <strain evidence="1 2">H119_p4</strain>
    </source>
</reference>
<dbReference type="Proteomes" id="UP000629468">
    <property type="component" value="Unassembled WGS sequence"/>
</dbReference>
<proteinExistence type="predicted"/>